<dbReference type="InterPro" id="IPR002616">
    <property type="entry name" value="tRNA_ribo_trans-like"/>
</dbReference>
<evidence type="ECO:0000313" key="6">
    <source>
        <dbReference type="Proteomes" id="UP000178520"/>
    </source>
</evidence>
<dbReference type="GO" id="GO:0008616">
    <property type="term" value="P:tRNA queuosine(34) biosynthetic process"/>
    <property type="evidence" value="ECO:0007669"/>
    <property type="project" value="TreeGrafter"/>
</dbReference>
<dbReference type="InterPro" id="IPR004803">
    <property type="entry name" value="TGT"/>
</dbReference>
<comment type="caution">
    <text evidence="5">The sequence shown here is derived from an EMBL/GenBank/DDBJ whole genome shotgun (WGS) entry which is preliminary data.</text>
</comment>
<keyword evidence="1" id="KW-0328">Glycosyltransferase</keyword>
<evidence type="ECO:0000256" key="3">
    <source>
        <dbReference type="ARBA" id="ARBA00022694"/>
    </source>
</evidence>
<evidence type="ECO:0000256" key="2">
    <source>
        <dbReference type="ARBA" id="ARBA00022679"/>
    </source>
</evidence>
<organism evidence="5 6">
    <name type="scientific">Candidatus Yanofskybacteria bacterium RIFCSPHIGHO2_01_FULL_41_21</name>
    <dbReference type="NCBI Taxonomy" id="1802660"/>
    <lineage>
        <taxon>Bacteria</taxon>
        <taxon>Candidatus Yanofskyibacteriota</taxon>
    </lineage>
</organism>
<dbReference type="SUPFAM" id="SSF51713">
    <property type="entry name" value="tRNA-guanine transglycosylase"/>
    <property type="match status" value="1"/>
</dbReference>
<dbReference type="Proteomes" id="UP000178520">
    <property type="component" value="Unassembled WGS sequence"/>
</dbReference>
<dbReference type="PANTHER" id="PTHR46499:SF1">
    <property type="entry name" value="QUEUINE TRNA-RIBOSYLTRANSFERASE"/>
    <property type="match status" value="1"/>
</dbReference>
<dbReference type="Pfam" id="PF01702">
    <property type="entry name" value="TGT"/>
    <property type="match status" value="1"/>
</dbReference>
<evidence type="ECO:0000256" key="1">
    <source>
        <dbReference type="ARBA" id="ARBA00022676"/>
    </source>
</evidence>
<dbReference type="AlphaFoldDB" id="A0A1F8E8Y7"/>
<protein>
    <recommendedName>
        <fullName evidence="4">tRNA-guanine(15) transglycosylase-like domain-containing protein</fullName>
    </recommendedName>
</protein>
<dbReference type="PANTHER" id="PTHR46499">
    <property type="entry name" value="QUEUINE TRNA-RIBOSYLTRANSFERASE"/>
    <property type="match status" value="1"/>
</dbReference>
<dbReference type="GO" id="GO:0008479">
    <property type="term" value="F:tRNA-guanosine(34) queuine transglycosylase activity"/>
    <property type="evidence" value="ECO:0007669"/>
    <property type="project" value="InterPro"/>
</dbReference>
<dbReference type="InterPro" id="IPR050076">
    <property type="entry name" value="ArchSynthase1/Queuine_TRR"/>
</dbReference>
<evidence type="ECO:0000259" key="4">
    <source>
        <dbReference type="Pfam" id="PF01702"/>
    </source>
</evidence>
<keyword evidence="3" id="KW-0819">tRNA processing</keyword>
<dbReference type="NCBIfam" id="TIGR00449">
    <property type="entry name" value="tgt_general"/>
    <property type="match status" value="1"/>
</dbReference>
<evidence type="ECO:0000313" key="5">
    <source>
        <dbReference type="EMBL" id="OGM97364.1"/>
    </source>
</evidence>
<proteinExistence type="predicted"/>
<accession>A0A1F8E8Y7</accession>
<dbReference type="EMBL" id="MGJA01000013">
    <property type="protein sequence ID" value="OGM97364.1"/>
    <property type="molecule type" value="Genomic_DNA"/>
</dbReference>
<keyword evidence="2" id="KW-0808">Transferase</keyword>
<dbReference type="NCBIfam" id="TIGR00430">
    <property type="entry name" value="Q_tRNA_tgt"/>
    <property type="match status" value="1"/>
</dbReference>
<reference evidence="5 6" key="1">
    <citation type="journal article" date="2016" name="Nat. Commun.">
        <title>Thousands of microbial genomes shed light on interconnected biogeochemical processes in an aquifer system.</title>
        <authorList>
            <person name="Anantharaman K."/>
            <person name="Brown C.T."/>
            <person name="Hug L.A."/>
            <person name="Sharon I."/>
            <person name="Castelle C.J."/>
            <person name="Probst A.J."/>
            <person name="Thomas B.C."/>
            <person name="Singh A."/>
            <person name="Wilkins M.J."/>
            <person name="Karaoz U."/>
            <person name="Brodie E.L."/>
            <person name="Williams K.H."/>
            <person name="Hubbard S.S."/>
            <person name="Banfield J.F."/>
        </authorList>
    </citation>
    <scope>NUCLEOTIDE SEQUENCE [LARGE SCALE GENOMIC DNA]</scope>
</reference>
<feature type="domain" description="tRNA-guanine(15) transglycosylase-like" evidence="4">
    <location>
        <begin position="25"/>
        <end position="411"/>
    </location>
</feature>
<dbReference type="STRING" id="1802660.A2735_03275"/>
<dbReference type="Gene3D" id="3.20.20.105">
    <property type="entry name" value="Queuine tRNA-ribosyltransferase-like"/>
    <property type="match status" value="1"/>
</dbReference>
<sequence length="412" mass="46657">MINTIKKTHHSSTAGFTIIKKDKQTRARLGILTTPHGIIKTPSYVFVGTYGKFLHLKPSDIPKTKSQLVIANTFHLWDTVLQSNKSMRQLAEKNKKLDTFLTQKLGLNIPTMTDSGGFQVLSLAFGDKNKVGKFMTGDSKPDASYKRSKIRITQKGVHFNFKGEKSFLGPKLSMKLQSKIGADIIFAFDQITSPLDDYEYNRKAVELTDKWAKICLKTRDPKQMLFGIVQGGLFKDLRIKSAKSIGFMPFDGFGIGGSYTKKQISKMLKWVVPYLPEEKPRHLLGVGKVADVFEAIDNGIDTFDCVIPTREARHGRLYTKTGHMDIRRGAFSNDKKVIEKGCGCLTCSSKISRSKIRALIKNEDRELNAKGQRWCLMHNMWFFNNLLNEIRASLARGSYQSYKTKFLKKFNS</sequence>
<gene>
    <name evidence="5" type="ORF">A2735_03275</name>
</gene>
<dbReference type="GO" id="GO:0005829">
    <property type="term" value="C:cytosol"/>
    <property type="evidence" value="ECO:0007669"/>
    <property type="project" value="TreeGrafter"/>
</dbReference>
<dbReference type="InterPro" id="IPR036511">
    <property type="entry name" value="TGT-like_sf"/>
</dbReference>
<name>A0A1F8E8Y7_9BACT</name>